<comment type="cofactor">
    <cofactor evidence="8">
        <name>Zn(2+)</name>
        <dbReference type="ChEBI" id="CHEBI:29105"/>
    </cofactor>
    <text evidence="8">Binds 1 zinc ion.</text>
</comment>
<feature type="binding site" evidence="8">
    <location>
        <position position="124"/>
    </location>
    <ligand>
        <name>Zn(2+)</name>
        <dbReference type="ChEBI" id="CHEBI:29105"/>
        <note>catalytic</note>
    </ligand>
</feature>
<dbReference type="PROSITE" id="PS01306">
    <property type="entry name" value="UPF0054"/>
    <property type="match status" value="1"/>
</dbReference>
<dbReference type="OrthoDB" id="9807740at2"/>
<reference evidence="9 10" key="1">
    <citation type="submission" date="2019-03" db="EMBL/GenBank/DDBJ databases">
        <title>Genomic Encyclopedia of Type Strains, Phase IV (KMG-IV): sequencing the most valuable type-strain genomes for metagenomic binning, comparative biology and taxonomic classification.</title>
        <authorList>
            <person name="Goeker M."/>
        </authorList>
    </citation>
    <scope>NUCLEOTIDE SEQUENCE [LARGE SCALE GENOMIC DNA]</scope>
    <source>
        <strain evidence="9 10">DSM 103792</strain>
    </source>
</reference>
<keyword evidence="4 8" id="KW-0479">Metal-binding</keyword>
<proteinExistence type="inferred from homology"/>
<dbReference type="InterPro" id="IPR002036">
    <property type="entry name" value="YbeY"/>
</dbReference>
<dbReference type="InterPro" id="IPR023091">
    <property type="entry name" value="MetalPrtase_cat_dom_sf_prd"/>
</dbReference>
<sequence length="158" mass="17933">MSLRLNLTVQNMTKRQDVPTATLLRRYARAALLGHKNRAGLTIRIVGEKESQQLNADYRQKDYPTNVLSFASDHPFEVSEHYLGDLVICAAVVAKEAKEQGKTARAHWAHMVVHGVLHLLGYDHIKSADADIMENEERRIMANLNFPDPYLIEDDQVL</sequence>
<dbReference type="PANTHER" id="PTHR46986:SF1">
    <property type="entry name" value="ENDORIBONUCLEASE YBEY, CHLOROPLASTIC"/>
    <property type="match status" value="1"/>
</dbReference>
<keyword evidence="3 8" id="KW-0540">Nuclease</keyword>
<keyword evidence="8" id="KW-0698">rRNA processing</keyword>
<evidence type="ECO:0000256" key="3">
    <source>
        <dbReference type="ARBA" id="ARBA00022722"/>
    </source>
</evidence>
<dbReference type="NCBIfam" id="TIGR00043">
    <property type="entry name" value="rRNA maturation RNase YbeY"/>
    <property type="match status" value="1"/>
</dbReference>
<keyword evidence="7 8" id="KW-0862">Zinc</keyword>
<evidence type="ECO:0000256" key="7">
    <source>
        <dbReference type="ARBA" id="ARBA00022833"/>
    </source>
</evidence>
<dbReference type="GO" id="GO:0008270">
    <property type="term" value="F:zinc ion binding"/>
    <property type="evidence" value="ECO:0007669"/>
    <property type="project" value="UniProtKB-UniRule"/>
</dbReference>
<comment type="similarity">
    <text evidence="1 8">Belongs to the endoribonuclease YbeY family.</text>
</comment>
<comment type="caution">
    <text evidence="9">The sequence shown here is derived from an EMBL/GenBank/DDBJ whole genome shotgun (WGS) entry which is preliminary data.</text>
</comment>
<evidence type="ECO:0000256" key="4">
    <source>
        <dbReference type="ARBA" id="ARBA00022723"/>
    </source>
</evidence>
<keyword evidence="5 8" id="KW-0255">Endonuclease</keyword>
<evidence type="ECO:0000256" key="2">
    <source>
        <dbReference type="ARBA" id="ARBA00022517"/>
    </source>
</evidence>
<dbReference type="RefSeq" id="WP_133590843.1">
    <property type="nucleotide sequence ID" value="NZ_CP037953.1"/>
</dbReference>
<name>A0A4R6UN70_9GAMM</name>
<dbReference type="Pfam" id="PF02130">
    <property type="entry name" value="YbeY"/>
    <property type="match status" value="1"/>
</dbReference>
<dbReference type="GO" id="GO:0004222">
    <property type="term" value="F:metalloendopeptidase activity"/>
    <property type="evidence" value="ECO:0007669"/>
    <property type="project" value="InterPro"/>
</dbReference>
<evidence type="ECO:0000256" key="5">
    <source>
        <dbReference type="ARBA" id="ARBA00022759"/>
    </source>
</evidence>
<evidence type="ECO:0000256" key="1">
    <source>
        <dbReference type="ARBA" id="ARBA00010875"/>
    </source>
</evidence>
<keyword evidence="10" id="KW-1185">Reference proteome</keyword>
<evidence type="ECO:0000313" key="10">
    <source>
        <dbReference type="Proteomes" id="UP000295375"/>
    </source>
</evidence>
<accession>A0A4R6UN70</accession>
<evidence type="ECO:0000313" key="9">
    <source>
        <dbReference type="EMBL" id="TDQ47656.1"/>
    </source>
</evidence>
<protein>
    <recommendedName>
        <fullName evidence="8">Endoribonuclease YbeY</fullName>
        <ecNumber evidence="8">3.1.-.-</ecNumber>
    </recommendedName>
</protein>
<dbReference type="EC" id="3.1.-.-" evidence="8"/>
<evidence type="ECO:0000256" key="6">
    <source>
        <dbReference type="ARBA" id="ARBA00022801"/>
    </source>
</evidence>
<dbReference type="GO" id="GO:0004521">
    <property type="term" value="F:RNA endonuclease activity"/>
    <property type="evidence" value="ECO:0007669"/>
    <property type="project" value="UniProtKB-UniRule"/>
</dbReference>
<gene>
    <name evidence="8" type="primary">ybeY</name>
    <name evidence="9" type="ORF">EV696_10960</name>
</gene>
<keyword evidence="2 8" id="KW-0690">Ribosome biogenesis</keyword>
<keyword evidence="8" id="KW-0963">Cytoplasm</keyword>
<dbReference type="GO" id="GO:0005737">
    <property type="term" value="C:cytoplasm"/>
    <property type="evidence" value="ECO:0007669"/>
    <property type="project" value="UniProtKB-SubCell"/>
</dbReference>
<dbReference type="Proteomes" id="UP000295375">
    <property type="component" value="Unassembled WGS sequence"/>
</dbReference>
<dbReference type="SUPFAM" id="SSF55486">
    <property type="entry name" value="Metalloproteases ('zincins'), catalytic domain"/>
    <property type="match status" value="1"/>
</dbReference>
<feature type="binding site" evidence="8">
    <location>
        <position position="114"/>
    </location>
    <ligand>
        <name>Zn(2+)</name>
        <dbReference type="ChEBI" id="CHEBI:29105"/>
        <note>catalytic</note>
    </ligand>
</feature>
<dbReference type="InterPro" id="IPR020549">
    <property type="entry name" value="YbeY_CS"/>
</dbReference>
<feature type="binding site" evidence="8">
    <location>
        <position position="118"/>
    </location>
    <ligand>
        <name>Zn(2+)</name>
        <dbReference type="ChEBI" id="CHEBI:29105"/>
        <note>catalytic</note>
    </ligand>
</feature>
<dbReference type="GO" id="GO:0006364">
    <property type="term" value="P:rRNA processing"/>
    <property type="evidence" value="ECO:0007669"/>
    <property type="project" value="UniProtKB-UniRule"/>
</dbReference>
<dbReference type="AlphaFoldDB" id="A0A4R6UN70"/>
<keyword evidence="6 8" id="KW-0378">Hydrolase</keyword>
<evidence type="ECO:0000256" key="8">
    <source>
        <dbReference type="HAMAP-Rule" id="MF_00009"/>
    </source>
</evidence>
<dbReference type="EMBL" id="SNYM01000009">
    <property type="protein sequence ID" value="TDQ47656.1"/>
    <property type="molecule type" value="Genomic_DNA"/>
</dbReference>
<comment type="subcellular location">
    <subcellularLocation>
        <location evidence="8">Cytoplasm</location>
    </subcellularLocation>
</comment>
<comment type="function">
    <text evidence="8">Single strand-specific metallo-endoribonuclease involved in late-stage 70S ribosome quality control and in maturation of the 3' terminus of the 16S rRNA.</text>
</comment>
<organism evidence="9 10">
    <name type="scientific">Permianibacter aggregans</name>
    <dbReference type="NCBI Taxonomy" id="1510150"/>
    <lineage>
        <taxon>Bacteria</taxon>
        <taxon>Pseudomonadati</taxon>
        <taxon>Pseudomonadota</taxon>
        <taxon>Gammaproteobacteria</taxon>
        <taxon>Pseudomonadales</taxon>
        <taxon>Pseudomonadaceae</taxon>
        <taxon>Permianibacter</taxon>
    </lineage>
</organism>
<dbReference type="Gene3D" id="3.40.390.30">
    <property type="entry name" value="Metalloproteases ('zincins'), catalytic domain"/>
    <property type="match status" value="1"/>
</dbReference>
<dbReference type="PANTHER" id="PTHR46986">
    <property type="entry name" value="ENDORIBONUCLEASE YBEY, CHLOROPLASTIC"/>
    <property type="match status" value="1"/>
</dbReference>
<dbReference type="HAMAP" id="MF_00009">
    <property type="entry name" value="Endoribonucl_YbeY"/>
    <property type="match status" value="1"/>
</dbReference>